<keyword evidence="2" id="KW-1185">Reference proteome</keyword>
<accession>A0A078A018</accession>
<dbReference type="Proteomes" id="UP000039865">
    <property type="component" value="Unassembled WGS sequence"/>
</dbReference>
<organism evidence="1 2">
    <name type="scientific">Stylonychia lemnae</name>
    <name type="common">Ciliate</name>
    <dbReference type="NCBI Taxonomy" id="5949"/>
    <lineage>
        <taxon>Eukaryota</taxon>
        <taxon>Sar</taxon>
        <taxon>Alveolata</taxon>
        <taxon>Ciliophora</taxon>
        <taxon>Intramacronucleata</taxon>
        <taxon>Spirotrichea</taxon>
        <taxon>Stichotrichia</taxon>
        <taxon>Sporadotrichida</taxon>
        <taxon>Oxytrichidae</taxon>
        <taxon>Stylonychinae</taxon>
        <taxon>Stylonychia</taxon>
    </lineage>
</organism>
<evidence type="ECO:0000313" key="2">
    <source>
        <dbReference type="Proteomes" id="UP000039865"/>
    </source>
</evidence>
<proteinExistence type="predicted"/>
<reference evidence="1 2" key="1">
    <citation type="submission" date="2014-06" db="EMBL/GenBank/DDBJ databases">
        <authorList>
            <person name="Swart Estienne"/>
        </authorList>
    </citation>
    <scope>NUCLEOTIDE SEQUENCE [LARGE SCALE GENOMIC DNA]</scope>
    <source>
        <strain evidence="1 2">130c</strain>
    </source>
</reference>
<protein>
    <submittedName>
        <fullName evidence="1">Uncharacterized protein</fullName>
    </submittedName>
</protein>
<evidence type="ECO:0000313" key="1">
    <source>
        <dbReference type="EMBL" id="CDW75531.1"/>
    </source>
</evidence>
<sequence length="490" mass="58015">MYKKIIIQETIQQEINFQINSCRQTQQIIGQQRNISNIRSSPLGYNQKDNKNNNLFRKLGASSSIKKTLCMSNTKSKNKLRQSALMRPRIRHTYYDENRGIYSEQRPQQRQYVDVDLKNQFLEKLNSFIDINIYDLISDGCPFQIIKVQGERACDLYQAAVNYYRLILARDIKSLQLFIFHSRLPAEGLEKQIEHKFLELNEATYDPFHLYIIYTPRMESIQLYDINAKNALEKQGIQRIRAMHEIRDQNLNNITLQQKINFVLRSTQSTVPANTMIQIDHSDYENDPFLSASFKKLIDQLKRQEKALGSKIMAYDIEWKVRQFVMQVLIHAFEEQNLRIDGEVPINVFGKRISPDLQVISNDASNQTLYIIELKKVINRSNNVNQGSNKLEDALYQNFQQLRHHCIQNRQMKMLGVLTNYKEWYITQYSFKKEFDYQLERKFNKNSLVSEQRFEISQKFTILNDDFKLDVLELKKIINILEWLAITFNS</sequence>
<gene>
    <name evidence="1" type="primary">Contig7842.g390</name>
    <name evidence="1" type="ORF">STYLEM_4521</name>
</gene>
<dbReference type="AlphaFoldDB" id="A0A078A018"/>
<name>A0A078A018_STYLE</name>
<dbReference type="InParanoid" id="A0A078A018"/>
<dbReference type="EMBL" id="CCKQ01004375">
    <property type="protein sequence ID" value="CDW75531.1"/>
    <property type="molecule type" value="Genomic_DNA"/>
</dbReference>